<gene>
    <name evidence="2" type="ORF">COT12_00675</name>
</gene>
<reference evidence="3" key="1">
    <citation type="submission" date="2017-09" db="EMBL/GenBank/DDBJ databases">
        <title>Depth-based differentiation of microbial function through sediment-hosted aquifers and enrichment of novel symbionts in the deep terrestrial subsurface.</title>
        <authorList>
            <person name="Probst A.J."/>
            <person name="Ladd B."/>
            <person name="Jarett J.K."/>
            <person name="Geller-Mcgrath D.E."/>
            <person name="Sieber C.M.K."/>
            <person name="Emerson J.B."/>
            <person name="Anantharaman K."/>
            <person name="Thomas B.C."/>
            <person name="Malmstrom R."/>
            <person name="Stieglmeier M."/>
            <person name="Klingl A."/>
            <person name="Woyke T."/>
            <person name="Ryan C.M."/>
            <person name="Banfield J.F."/>
        </authorList>
    </citation>
    <scope>NUCLEOTIDE SEQUENCE [LARGE SCALE GENOMIC DNA]</scope>
</reference>
<organism evidence="2 3">
    <name type="scientific">Candidatus Berkelbacteria bacterium CG08_land_8_20_14_0_20_39_8</name>
    <dbReference type="NCBI Taxonomy" id="1974511"/>
    <lineage>
        <taxon>Bacteria</taxon>
        <taxon>Candidatus Berkelbacteria</taxon>
    </lineage>
</organism>
<dbReference type="Proteomes" id="UP000229896">
    <property type="component" value="Unassembled WGS sequence"/>
</dbReference>
<evidence type="ECO:0000313" key="2">
    <source>
        <dbReference type="EMBL" id="PIU24502.1"/>
    </source>
</evidence>
<dbReference type="Gene3D" id="3.30.460.10">
    <property type="entry name" value="Beta Polymerase, domain 2"/>
    <property type="match status" value="1"/>
</dbReference>
<evidence type="ECO:0000313" key="3">
    <source>
        <dbReference type="Proteomes" id="UP000229896"/>
    </source>
</evidence>
<dbReference type="InterPro" id="IPR043519">
    <property type="entry name" value="NT_sf"/>
</dbReference>
<dbReference type="SUPFAM" id="SSF81301">
    <property type="entry name" value="Nucleotidyltransferase"/>
    <property type="match status" value="2"/>
</dbReference>
<name>A0A2M6YCT2_9BACT</name>
<dbReference type="Pfam" id="PF01909">
    <property type="entry name" value="NTP_transf_2"/>
    <property type="match status" value="1"/>
</dbReference>
<accession>A0A2M6YCT2</accession>
<proteinExistence type="predicted"/>
<comment type="caution">
    <text evidence="2">The sequence shown here is derived from an EMBL/GenBank/DDBJ whole genome shotgun (WGS) entry which is preliminary data.</text>
</comment>
<protein>
    <recommendedName>
        <fullName evidence="1">Polymerase nucleotidyl transferase domain-containing protein</fullName>
    </recommendedName>
</protein>
<evidence type="ECO:0000259" key="1">
    <source>
        <dbReference type="Pfam" id="PF01909"/>
    </source>
</evidence>
<dbReference type="InterPro" id="IPR002934">
    <property type="entry name" value="Polymerase_NTP_transf_dom"/>
</dbReference>
<sequence length="224" mass="26740">MSRKLNIFEKRTRRLSGLGYLLQLAPFVKAVILTGSMTRGENNFFSDIDLLIITTPRRLYTARFFATFWAAVTGWRRKPNDENPAGKFCLNYYLTSNNLDILPHTADCAKHHRQIIRLWDRDGEFERIYRENFWLYKYNFKIADEEKVRRLKSIFPLDRLLLFSIIRRPWEWILSAGIGERFENFISVWQIKKITSTELYKLNSKTIIVSPNELRFHPKKKLTN</sequence>
<dbReference type="EMBL" id="PEXI01000025">
    <property type="protein sequence ID" value="PIU24502.1"/>
    <property type="molecule type" value="Genomic_DNA"/>
</dbReference>
<dbReference type="CDD" id="cd05403">
    <property type="entry name" value="NT_KNTase_like"/>
    <property type="match status" value="1"/>
</dbReference>
<dbReference type="GO" id="GO:0016779">
    <property type="term" value="F:nucleotidyltransferase activity"/>
    <property type="evidence" value="ECO:0007669"/>
    <property type="project" value="InterPro"/>
</dbReference>
<dbReference type="AlphaFoldDB" id="A0A2M6YCT2"/>
<feature type="domain" description="Polymerase nucleotidyl transferase" evidence="1">
    <location>
        <begin position="20"/>
        <end position="57"/>
    </location>
</feature>